<dbReference type="AlphaFoldDB" id="C9ZUV2"/>
<proteinExistence type="predicted"/>
<reference evidence="3" key="1">
    <citation type="journal article" date="2010" name="PLoS Negl. Trop. Dis.">
        <title>The genome sequence of Trypanosoma brucei gambiense, causative agent of chronic human african trypanosomiasis.</title>
        <authorList>
            <person name="Jackson A.P."/>
            <person name="Sanders M."/>
            <person name="Berry A."/>
            <person name="McQuillan J."/>
            <person name="Aslett M.A."/>
            <person name="Quail M.A."/>
            <person name="Chukualim B."/>
            <person name="Capewell P."/>
            <person name="MacLeod A."/>
            <person name="Melville S.E."/>
            <person name="Gibson W."/>
            <person name="Barry J.D."/>
            <person name="Berriman M."/>
            <person name="Hertz-Fowler C."/>
        </authorList>
    </citation>
    <scope>NUCLEOTIDE SEQUENCE [LARGE SCALE GENOMIC DNA]</scope>
    <source>
        <strain evidence="3">MHOM/CI/86/DAL972</strain>
    </source>
</reference>
<organism evidence="2 3">
    <name type="scientific">Trypanosoma brucei gambiense (strain MHOM/CI/86/DAL972)</name>
    <dbReference type="NCBI Taxonomy" id="679716"/>
    <lineage>
        <taxon>Eukaryota</taxon>
        <taxon>Discoba</taxon>
        <taxon>Euglenozoa</taxon>
        <taxon>Kinetoplastea</taxon>
        <taxon>Metakinetoplastina</taxon>
        <taxon>Trypanosomatida</taxon>
        <taxon>Trypanosomatidae</taxon>
        <taxon>Trypanosoma</taxon>
    </lineage>
</organism>
<keyword evidence="1" id="KW-1133">Transmembrane helix</keyword>
<dbReference type="EMBL" id="FN554971">
    <property type="protein sequence ID" value="CBH13190.1"/>
    <property type="molecule type" value="Genomic_DNA"/>
</dbReference>
<protein>
    <submittedName>
        <fullName evidence="2">Uncharacterized protein</fullName>
    </submittedName>
</protein>
<dbReference type="KEGG" id="tbg:TbgDal_VIII1400"/>
<keyword evidence="1" id="KW-0812">Transmembrane</keyword>
<keyword evidence="1" id="KW-0472">Membrane</keyword>
<dbReference type="Proteomes" id="UP000002316">
    <property type="component" value="Chromosome 8"/>
</dbReference>
<feature type="transmembrane region" description="Helical" evidence="1">
    <location>
        <begin position="48"/>
        <end position="73"/>
    </location>
</feature>
<evidence type="ECO:0000313" key="2">
    <source>
        <dbReference type="EMBL" id="CBH13190.1"/>
    </source>
</evidence>
<feature type="transmembrane region" description="Helical" evidence="1">
    <location>
        <begin position="93"/>
        <end position="118"/>
    </location>
</feature>
<name>C9ZUV2_TRYB9</name>
<sequence>MVPVCGSCVAKGTSFFLFFSSFSLFPATTTAGGEAKNNLISKVQGGTLLFAFALVFFLSFLFQLLLLLIFFSVLLKLFVLCHFALICQTEHLFFFPFLCFFVLFMCSSLFFSCFCLSIKYS</sequence>
<gene>
    <name evidence="2" type="ORF">TbgDal_VIII1400</name>
</gene>
<evidence type="ECO:0000256" key="1">
    <source>
        <dbReference type="SAM" id="Phobius"/>
    </source>
</evidence>
<evidence type="ECO:0000313" key="3">
    <source>
        <dbReference type="Proteomes" id="UP000002316"/>
    </source>
</evidence>
<accession>C9ZUV2</accession>
<dbReference type="GeneID" id="23863301"/>
<dbReference type="RefSeq" id="XP_011775467.1">
    <property type="nucleotide sequence ID" value="XM_011777165.1"/>
</dbReference>